<dbReference type="EnsemblPlants" id="TuG1812G0700002427.01.T01">
    <property type="protein sequence ID" value="TuG1812G0700002427.01.T01.cds295000"/>
    <property type="gene ID" value="TuG1812G0700002427.01"/>
</dbReference>
<protein>
    <submittedName>
        <fullName evidence="2">Uncharacterized protein</fullName>
    </submittedName>
</protein>
<evidence type="ECO:0000313" key="3">
    <source>
        <dbReference type="Proteomes" id="UP000015106"/>
    </source>
</evidence>
<proteinExistence type="predicted"/>
<feature type="compositionally biased region" description="Basic residues" evidence="1">
    <location>
        <begin position="72"/>
        <end position="85"/>
    </location>
</feature>
<name>A0A8R7V1K2_TRIUA</name>
<accession>A0A8R7V1K2</accession>
<reference evidence="2" key="3">
    <citation type="submission" date="2022-06" db="UniProtKB">
        <authorList>
            <consortium name="EnsemblPlants"/>
        </authorList>
    </citation>
    <scope>IDENTIFICATION</scope>
</reference>
<dbReference type="AlphaFoldDB" id="A0A8R7V1K2"/>
<dbReference type="Proteomes" id="UP000015106">
    <property type="component" value="Chromosome 7"/>
</dbReference>
<feature type="compositionally biased region" description="Basic residues" evidence="1">
    <location>
        <begin position="40"/>
        <end position="53"/>
    </location>
</feature>
<evidence type="ECO:0000256" key="1">
    <source>
        <dbReference type="SAM" id="MobiDB-lite"/>
    </source>
</evidence>
<sequence length="108" mass="12280">MSSKQKRPEPATLIRPPPISQRKTLLRPSNPKLRPSMIHLLHHRRREKGHQCRGHQSQGGHAGGRAGVGRRSGGRGRRREVLRRRRGEEDGHGQEQHGDAWSHHDLAL</sequence>
<evidence type="ECO:0000313" key="2">
    <source>
        <dbReference type="EnsemblPlants" id="TuG1812G0700002427.01.T01.cds295000"/>
    </source>
</evidence>
<keyword evidence="3" id="KW-1185">Reference proteome</keyword>
<reference evidence="2" key="2">
    <citation type="submission" date="2018-03" db="EMBL/GenBank/DDBJ databases">
        <title>The Triticum urartu genome reveals the dynamic nature of wheat genome evolution.</title>
        <authorList>
            <person name="Ling H."/>
            <person name="Ma B."/>
            <person name="Shi X."/>
            <person name="Liu H."/>
            <person name="Dong L."/>
            <person name="Sun H."/>
            <person name="Cao Y."/>
            <person name="Gao Q."/>
            <person name="Zheng S."/>
            <person name="Li Y."/>
            <person name="Yu Y."/>
            <person name="Du H."/>
            <person name="Qi M."/>
            <person name="Li Y."/>
            <person name="Yu H."/>
            <person name="Cui Y."/>
            <person name="Wang N."/>
            <person name="Chen C."/>
            <person name="Wu H."/>
            <person name="Zhao Y."/>
            <person name="Zhang J."/>
            <person name="Li Y."/>
            <person name="Zhou W."/>
            <person name="Zhang B."/>
            <person name="Hu W."/>
            <person name="Eijk M."/>
            <person name="Tang J."/>
            <person name="Witsenboer H."/>
            <person name="Zhao S."/>
            <person name="Li Z."/>
            <person name="Zhang A."/>
            <person name="Wang D."/>
            <person name="Liang C."/>
        </authorList>
    </citation>
    <scope>NUCLEOTIDE SEQUENCE [LARGE SCALE GENOMIC DNA]</scope>
    <source>
        <strain evidence="2">cv. G1812</strain>
    </source>
</reference>
<feature type="compositionally biased region" description="Basic and acidic residues" evidence="1">
    <location>
        <begin position="86"/>
        <end position="108"/>
    </location>
</feature>
<feature type="compositionally biased region" description="Gly residues" evidence="1">
    <location>
        <begin position="60"/>
        <end position="71"/>
    </location>
</feature>
<reference evidence="3" key="1">
    <citation type="journal article" date="2013" name="Nature">
        <title>Draft genome of the wheat A-genome progenitor Triticum urartu.</title>
        <authorList>
            <person name="Ling H.Q."/>
            <person name="Zhao S."/>
            <person name="Liu D."/>
            <person name="Wang J."/>
            <person name="Sun H."/>
            <person name="Zhang C."/>
            <person name="Fan H."/>
            <person name="Li D."/>
            <person name="Dong L."/>
            <person name="Tao Y."/>
            <person name="Gao C."/>
            <person name="Wu H."/>
            <person name="Li Y."/>
            <person name="Cui Y."/>
            <person name="Guo X."/>
            <person name="Zheng S."/>
            <person name="Wang B."/>
            <person name="Yu K."/>
            <person name="Liang Q."/>
            <person name="Yang W."/>
            <person name="Lou X."/>
            <person name="Chen J."/>
            <person name="Feng M."/>
            <person name="Jian J."/>
            <person name="Zhang X."/>
            <person name="Luo G."/>
            <person name="Jiang Y."/>
            <person name="Liu J."/>
            <person name="Wang Z."/>
            <person name="Sha Y."/>
            <person name="Zhang B."/>
            <person name="Wu H."/>
            <person name="Tang D."/>
            <person name="Shen Q."/>
            <person name="Xue P."/>
            <person name="Zou S."/>
            <person name="Wang X."/>
            <person name="Liu X."/>
            <person name="Wang F."/>
            <person name="Yang Y."/>
            <person name="An X."/>
            <person name="Dong Z."/>
            <person name="Zhang K."/>
            <person name="Zhang X."/>
            <person name="Luo M.C."/>
            <person name="Dvorak J."/>
            <person name="Tong Y."/>
            <person name="Wang J."/>
            <person name="Yang H."/>
            <person name="Li Z."/>
            <person name="Wang D."/>
            <person name="Zhang A."/>
            <person name="Wang J."/>
        </authorList>
    </citation>
    <scope>NUCLEOTIDE SEQUENCE</scope>
    <source>
        <strain evidence="3">cv. G1812</strain>
    </source>
</reference>
<organism evidence="2 3">
    <name type="scientific">Triticum urartu</name>
    <name type="common">Red wild einkorn</name>
    <name type="synonym">Crithodium urartu</name>
    <dbReference type="NCBI Taxonomy" id="4572"/>
    <lineage>
        <taxon>Eukaryota</taxon>
        <taxon>Viridiplantae</taxon>
        <taxon>Streptophyta</taxon>
        <taxon>Embryophyta</taxon>
        <taxon>Tracheophyta</taxon>
        <taxon>Spermatophyta</taxon>
        <taxon>Magnoliopsida</taxon>
        <taxon>Liliopsida</taxon>
        <taxon>Poales</taxon>
        <taxon>Poaceae</taxon>
        <taxon>BOP clade</taxon>
        <taxon>Pooideae</taxon>
        <taxon>Triticodae</taxon>
        <taxon>Triticeae</taxon>
        <taxon>Triticinae</taxon>
        <taxon>Triticum</taxon>
    </lineage>
</organism>
<feature type="region of interest" description="Disordered" evidence="1">
    <location>
        <begin position="1"/>
        <end position="108"/>
    </location>
</feature>
<dbReference type="Gramene" id="TuG1812G0700002427.01.T01">
    <property type="protein sequence ID" value="TuG1812G0700002427.01.T01.cds295000"/>
    <property type="gene ID" value="TuG1812G0700002427.01"/>
</dbReference>